<dbReference type="PANTHER" id="PTHR43806:SF11">
    <property type="entry name" value="CEREVISIN-RELATED"/>
    <property type="match status" value="1"/>
</dbReference>
<keyword evidence="6" id="KW-1133">Transmembrane helix</keyword>
<feature type="active site" description="Charge relay system" evidence="5">
    <location>
        <position position="100"/>
    </location>
</feature>
<dbReference type="InterPro" id="IPR050131">
    <property type="entry name" value="Peptidase_S8_subtilisin-like"/>
</dbReference>
<evidence type="ECO:0000256" key="1">
    <source>
        <dbReference type="ARBA" id="ARBA00011073"/>
    </source>
</evidence>
<dbReference type="STRING" id="479433.Caci_0649"/>
<sequence length="411" mass="41209" precursor="true">MSHRLGSLMGVCGLAALAFMPPTVRADDAVPKAASQWPLTYLKADQVWQHTKGAGVTVGLVDSGVTPLGDTRDNLLPGADFSLGPDSTGIAHVDTDTDSHGTTMAVLIAGTGAGDGLHGLAPEAKILPVRMQQATGSDPAHIADALKFAIAQHVKVINMSLGTADTPGMAAAVKQAEAADIVVVAAAGNAGNGHVIIPAAYPGVVAVGAIDATGTRWSGSDYGPQVALTAPGVGIPVETASGVPKTVKGTSESSAYVTASVALVRAMHPDWTAGQTIRALLATATKGGGATGLQRNDTYGYGIVNPLAALSVGTPVAKDNPLMSGAAPLAASLPAAAPSPVHPATSTPGPMATKALKDSSQAAATAKTGLVSSRRNKIFAACAGAAVLALLLLLLNGSLKRRALRKNRVWH</sequence>
<dbReference type="AlphaFoldDB" id="C7PZ29"/>
<dbReference type="PANTHER" id="PTHR43806">
    <property type="entry name" value="PEPTIDASE S8"/>
    <property type="match status" value="1"/>
</dbReference>
<dbReference type="PRINTS" id="PR00723">
    <property type="entry name" value="SUBTILISIN"/>
</dbReference>
<dbReference type="SUPFAM" id="SSF52743">
    <property type="entry name" value="Subtilisin-like"/>
    <property type="match status" value="1"/>
</dbReference>
<dbReference type="Proteomes" id="UP000000851">
    <property type="component" value="Chromosome"/>
</dbReference>
<reference evidence="9 10" key="1">
    <citation type="journal article" date="2009" name="Stand. Genomic Sci.">
        <title>Complete genome sequence of Catenulispora acidiphila type strain (ID 139908).</title>
        <authorList>
            <person name="Copeland A."/>
            <person name="Lapidus A."/>
            <person name="Glavina Del Rio T."/>
            <person name="Nolan M."/>
            <person name="Lucas S."/>
            <person name="Chen F."/>
            <person name="Tice H."/>
            <person name="Cheng J.F."/>
            <person name="Bruce D."/>
            <person name="Goodwin L."/>
            <person name="Pitluck S."/>
            <person name="Mikhailova N."/>
            <person name="Pati A."/>
            <person name="Ivanova N."/>
            <person name="Mavromatis K."/>
            <person name="Chen A."/>
            <person name="Palaniappan K."/>
            <person name="Chain P."/>
            <person name="Land M."/>
            <person name="Hauser L."/>
            <person name="Chang Y.J."/>
            <person name="Jeffries C.D."/>
            <person name="Chertkov O."/>
            <person name="Brettin T."/>
            <person name="Detter J.C."/>
            <person name="Han C."/>
            <person name="Ali Z."/>
            <person name="Tindall B.J."/>
            <person name="Goker M."/>
            <person name="Bristow J."/>
            <person name="Eisen J.A."/>
            <person name="Markowitz V."/>
            <person name="Hugenholtz P."/>
            <person name="Kyrpides N.C."/>
            <person name="Klenk H.P."/>
        </authorList>
    </citation>
    <scope>NUCLEOTIDE SEQUENCE [LARGE SCALE GENOMIC DNA]</scope>
    <source>
        <strain evidence="10">DSM 44928 / JCM 14897 / NBRC 102108 / NRRL B-24433 / ID139908</strain>
    </source>
</reference>
<dbReference type="Gene3D" id="3.40.50.200">
    <property type="entry name" value="Peptidase S8/S53 domain"/>
    <property type="match status" value="1"/>
</dbReference>
<dbReference type="Pfam" id="PF00082">
    <property type="entry name" value="Peptidase_S8"/>
    <property type="match status" value="1"/>
</dbReference>
<feature type="domain" description="Peptidase S8/S53" evidence="8">
    <location>
        <begin position="53"/>
        <end position="302"/>
    </location>
</feature>
<keyword evidence="10" id="KW-1185">Reference proteome</keyword>
<comment type="similarity">
    <text evidence="1 5">Belongs to the peptidase S8 family.</text>
</comment>
<evidence type="ECO:0000313" key="10">
    <source>
        <dbReference type="Proteomes" id="UP000000851"/>
    </source>
</evidence>
<evidence type="ECO:0000256" key="7">
    <source>
        <dbReference type="SAM" id="SignalP"/>
    </source>
</evidence>
<accession>C7PZ29</accession>
<dbReference type="EMBL" id="CP001700">
    <property type="protein sequence ID" value="ACU69585.1"/>
    <property type="molecule type" value="Genomic_DNA"/>
</dbReference>
<evidence type="ECO:0000256" key="5">
    <source>
        <dbReference type="PROSITE-ProRule" id="PRU01240"/>
    </source>
</evidence>
<feature type="signal peptide" evidence="7">
    <location>
        <begin position="1"/>
        <end position="26"/>
    </location>
</feature>
<dbReference type="InterPro" id="IPR015500">
    <property type="entry name" value="Peptidase_S8_subtilisin-rel"/>
</dbReference>
<evidence type="ECO:0000256" key="6">
    <source>
        <dbReference type="SAM" id="Phobius"/>
    </source>
</evidence>
<dbReference type="InterPro" id="IPR000209">
    <property type="entry name" value="Peptidase_S8/S53_dom"/>
</dbReference>
<keyword evidence="4 5" id="KW-0720">Serine protease</keyword>
<dbReference type="InParanoid" id="C7PZ29"/>
<evidence type="ECO:0000256" key="2">
    <source>
        <dbReference type="ARBA" id="ARBA00022670"/>
    </source>
</evidence>
<evidence type="ECO:0000313" key="9">
    <source>
        <dbReference type="EMBL" id="ACU69585.1"/>
    </source>
</evidence>
<protein>
    <submittedName>
        <fullName evidence="9">Peptidase S8 and S53 subtilisin kexin sedolisin</fullName>
    </submittedName>
</protein>
<proteinExistence type="inferred from homology"/>
<gene>
    <name evidence="9" type="ordered locus">Caci_0649</name>
</gene>
<dbReference type="PROSITE" id="PS51892">
    <property type="entry name" value="SUBTILASE"/>
    <property type="match status" value="1"/>
</dbReference>
<evidence type="ECO:0000256" key="4">
    <source>
        <dbReference type="ARBA" id="ARBA00022825"/>
    </source>
</evidence>
<dbReference type="eggNOG" id="COG1404">
    <property type="taxonomic scope" value="Bacteria"/>
</dbReference>
<feature type="active site" description="Charge relay system" evidence="5">
    <location>
        <position position="251"/>
    </location>
</feature>
<keyword evidence="6" id="KW-0472">Membrane</keyword>
<keyword evidence="6" id="KW-0812">Transmembrane</keyword>
<dbReference type="OrthoDB" id="9798386at2"/>
<organism evidence="9 10">
    <name type="scientific">Catenulispora acidiphila (strain DSM 44928 / JCM 14897 / NBRC 102108 / NRRL B-24433 / ID139908)</name>
    <dbReference type="NCBI Taxonomy" id="479433"/>
    <lineage>
        <taxon>Bacteria</taxon>
        <taxon>Bacillati</taxon>
        <taxon>Actinomycetota</taxon>
        <taxon>Actinomycetes</taxon>
        <taxon>Catenulisporales</taxon>
        <taxon>Catenulisporaceae</taxon>
        <taxon>Catenulispora</taxon>
    </lineage>
</organism>
<keyword evidence="3 5" id="KW-0378">Hydrolase</keyword>
<keyword evidence="7" id="KW-0732">Signal</keyword>
<feature type="active site" description="Charge relay system" evidence="5">
    <location>
        <position position="62"/>
    </location>
</feature>
<dbReference type="HOGENOM" id="CLU_011263_13_3_11"/>
<name>C7PZ29_CATAD</name>
<evidence type="ECO:0000256" key="3">
    <source>
        <dbReference type="ARBA" id="ARBA00022801"/>
    </source>
</evidence>
<dbReference type="GO" id="GO:0006508">
    <property type="term" value="P:proteolysis"/>
    <property type="evidence" value="ECO:0007669"/>
    <property type="project" value="UniProtKB-KW"/>
</dbReference>
<keyword evidence="2 5" id="KW-0645">Protease</keyword>
<dbReference type="InterPro" id="IPR036852">
    <property type="entry name" value="Peptidase_S8/S53_dom_sf"/>
</dbReference>
<feature type="chain" id="PRO_5002982632" evidence="7">
    <location>
        <begin position="27"/>
        <end position="411"/>
    </location>
</feature>
<dbReference type="GO" id="GO:0004252">
    <property type="term" value="F:serine-type endopeptidase activity"/>
    <property type="evidence" value="ECO:0007669"/>
    <property type="project" value="UniProtKB-UniRule"/>
</dbReference>
<feature type="transmembrane region" description="Helical" evidence="6">
    <location>
        <begin position="378"/>
        <end position="399"/>
    </location>
</feature>
<evidence type="ECO:0000259" key="8">
    <source>
        <dbReference type="Pfam" id="PF00082"/>
    </source>
</evidence>
<dbReference type="KEGG" id="cai:Caci_0649"/>